<evidence type="ECO:0000313" key="17">
    <source>
        <dbReference type="Proteomes" id="UP000282483"/>
    </source>
</evidence>
<comment type="similarity">
    <text evidence="3">Belongs to the glycosyltransferase group 1 family. Glycosyltransferase 30 subfamily.</text>
</comment>
<evidence type="ECO:0000313" key="16">
    <source>
        <dbReference type="EMBL" id="BBB15781.1"/>
    </source>
</evidence>
<comment type="pathway">
    <text evidence="2 13">Bacterial outer membrane biogenesis; LPS core biosynthesis.</text>
</comment>
<evidence type="ECO:0000256" key="9">
    <source>
        <dbReference type="ARBA" id="ARBA00031445"/>
    </source>
</evidence>
<keyword evidence="7 13" id="KW-0808">Transferase</keyword>
<keyword evidence="17" id="KW-1185">Reference proteome</keyword>
<dbReference type="Gene3D" id="3.40.50.11720">
    <property type="entry name" value="3-Deoxy-D-manno-octulosonic-acid transferase, N-terminal domain"/>
    <property type="match status" value="1"/>
</dbReference>
<comment type="subcellular location">
    <subcellularLocation>
        <location evidence="1">Cell inner membrane</location>
        <topology evidence="1">Single-pass membrane protein</topology>
        <orientation evidence="1">Cytoplasmic side</orientation>
    </subcellularLocation>
    <subcellularLocation>
        <location evidence="13">Cell membrane</location>
    </subcellularLocation>
</comment>
<organism evidence="16 17">
    <name type="scientific">Candidatus Rickettsiella viridis</name>
    <dbReference type="NCBI Taxonomy" id="676208"/>
    <lineage>
        <taxon>Bacteria</taxon>
        <taxon>Pseudomonadati</taxon>
        <taxon>Pseudomonadota</taxon>
        <taxon>Gammaproteobacteria</taxon>
        <taxon>Legionellales</taxon>
        <taxon>Coxiellaceae</taxon>
        <taxon>Rickettsiella</taxon>
    </lineage>
</organism>
<keyword evidence="8" id="KW-0735">Signal-anchor</keyword>
<protein>
    <recommendedName>
        <fullName evidence="5 13">3-deoxy-D-manno-octulosonic acid transferase</fullName>
        <shortName evidence="13">Kdo transferase</shortName>
        <ecNumber evidence="4 13">2.4.99.12</ecNumber>
    </recommendedName>
    <alternativeName>
        <fullName evidence="9 13">Lipid IV(A) 3-deoxy-D-manno-octulosonic acid transferase</fullName>
    </alternativeName>
</protein>
<dbReference type="InterPro" id="IPR039901">
    <property type="entry name" value="Kdotransferase"/>
</dbReference>
<dbReference type="AlphaFoldDB" id="A0A2Z5UXB8"/>
<accession>A0A2Z5UXB8</accession>
<feature type="active site" description="Proton acceptor" evidence="11">
    <location>
        <position position="48"/>
    </location>
</feature>
<dbReference type="UniPathway" id="UPA00958"/>
<dbReference type="SUPFAM" id="SSF53756">
    <property type="entry name" value="UDP-Glycosyltransferase/glycogen phosphorylase"/>
    <property type="match status" value="1"/>
</dbReference>
<feature type="domain" description="3-deoxy-D-manno-octulosonic-acid transferase N-terminal" evidence="15">
    <location>
        <begin position="23"/>
        <end position="198"/>
    </location>
</feature>
<keyword evidence="13" id="KW-0448">Lipopolysaccharide biosynthesis</keyword>
<name>A0A2Z5UXB8_9COXI</name>
<dbReference type="Proteomes" id="UP000282483">
    <property type="component" value="Chromosome"/>
</dbReference>
<dbReference type="Pfam" id="PF00534">
    <property type="entry name" value="Glycos_transf_1"/>
    <property type="match status" value="1"/>
</dbReference>
<dbReference type="InterPro" id="IPR001296">
    <property type="entry name" value="Glyco_trans_1"/>
</dbReference>
<evidence type="ECO:0000256" key="4">
    <source>
        <dbReference type="ARBA" id="ARBA00012621"/>
    </source>
</evidence>
<dbReference type="NCBIfam" id="NF004388">
    <property type="entry name" value="PRK05749.1-4"/>
    <property type="match status" value="1"/>
</dbReference>
<dbReference type="PANTHER" id="PTHR42755">
    <property type="entry name" value="3-DEOXY-MANNO-OCTULOSONATE CYTIDYLYLTRANSFERASE"/>
    <property type="match status" value="1"/>
</dbReference>
<dbReference type="KEGG" id="rvi:RVIR1_13340"/>
<evidence type="ECO:0000256" key="5">
    <source>
        <dbReference type="ARBA" id="ARBA00019077"/>
    </source>
</evidence>
<dbReference type="Pfam" id="PF04413">
    <property type="entry name" value="Glycos_transf_N"/>
    <property type="match status" value="1"/>
</dbReference>
<keyword evidence="13" id="KW-1003">Cell membrane</keyword>
<dbReference type="GO" id="GO:0043842">
    <property type="term" value="F:Kdo transferase activity"/>
    <property type="evidence" value="ECO:0007669"/>
    <property type="project" value="UniProtKB-EC"/>
</dbReference>
<reference evidence="16 17" key="1">
    <citation type="submission" date="2017-03" db="EMBL/GenBank/DDBJ databases">
        <title>The genome sequence of Candidatus Rickettsiella viridis.</title>
        <authorList>
            <person name="Nikoh N."/>
            <person name="Tsuchida T."/>
            <person name="Yamaguchi K."/>
            <person name="Maeda T."/>
            <person name="Shigenobu S."/>
            <person name="Fukatsu T."/>
        </authorList>
    </citation>
    <scope>NUCLEOTIDE SEQUENCE [LARGE SCALE GENOMIC DNA]</scope>
    <source>
        <strain evidence="16 17">Ap-RA04</strain>
    </source>
</reference>
<evidence type="ECO:0000256" key="3">
    <source>
        <dbReference type="ARBA" id="ARBA00006380"/>
    </source>
</evidence>
<comment type="catalytic activity">
    <reaction evidence="10 13">
        <text>lipid IVA (E. coli) + CMP-3-deoxy-beta-D-manno-octulosonate = alpha-Kdo-(2-&gt;6)-lipid IVA (E. coli) + CMP + H(+)</text>
        <dbReference type="Rhea" id="RHEA:28066"/>
        <dbReference type="ChEBI" id="CHEBI:15378"/>
        <dbReference type="ChEBI" id="CHEBI:58603"/>
        <dbReference type="ChEBI" id="CHEBI:60364"/>
        <dbReference type="ChEBI" id="CHEBI:60377"/>
        <dbReference type="ChEBI" id="CHEBI:85987"/>
        <dbReference type="EC" id="2.4.99.12"/>
    </reaction>
</comment>
<keyword evidence="8" id="KW-0812">Transmembrane</keyword>
<dbReference type="GO" id="GO:0009245">
    <property type="term" value="P:lipid A biosynthetic process"/>
    <property type="evidence" value="ECO:0007669"/>
    <property type="project" value="TreeGrafter"/>
</dbReference>
<evidence type="ECO:0000256" key="2">
    <source>
        <dbReference type="ARBA" id="ARBA00004713"/>
    </source>
</evidence>
<evidence type="ECO:0000259" key="14">
    <source>
        <dbReference type="Pfam" id="PF00534"/>
    </source>
</evidence>
<evidence type="ECO:0000256" key="10">
    <source>
        <dbReference type="ARBA" id="ARBA00049183"/>
    </source>
</evidence>
<evidence type="ECO:0000256" key="1">
    <source>
        <dbReference type="ARBA" id="ARBA00004388"/>
    </source>
</evidence>
<evidence type="ECO:0000256" key="11">
    <source>
        <dbReference type="PIRSR" id="PIRSR639901-1"/>
    </source>
</evidence>
<evidence type="ECO:0000259" key="15">
    <source>
        <dbReference type="Pfam" id="PF04413"/>
    </source>
</evidence>
<evidence type="ECO:0000256" key="8">
    <source>
        <dbReference type="ARBA" id="ARBA00022968"/>
    </source>
</evidence>
<feature type="domain" description="Glycosyl transferase family 1" evidence="14">
    <location>
        <begin position="234"/>
        <end position="388"/>
    </location>
</feature>
<dbReference type="Gene3D" id="3.40.50.2000">
    <property type="entry name" value="Glycogen Phosphorylase B"/>
    <property type="match status" value="1"/>
</dbReference>
<dbReference type="InterPro" id="IPR038107">
    <property type="entry name" value="Glycos_transf_N_sf"/>
</dbReference>
<proteinExistence type="inferred from homology"/>
<dbReference type="EMBL" id="AP018005">
    <property type="protein sequence ID" value="BBB15781.1"/>
    <property type="molecule type" value="Genomic_DNA"/>
</dbReference>
<keyword evidence="6" id="KW-0472">Membrane</keyword>
<dbReference type="GO" id="GO:0005886">
    <property type="term" value="C:plasma membrane"/>
    <property type="evidence" value="ECO:0007669"/>
    <property type="project" value="UniProtKB-SubCell"/>
</dbReference>
<dbReference type="FunFam" id="3.40.50.2000:FF:000032">
    <property type="entry name" value="3-deoxy-D-manno-octulosonic acid transferase"/>
    <property type="match status" value="1"/>
</dbReference>
<evidence type="ECO:0000256" key="7">
    <source>
        <dbReference type="ARBA" id="ARBA00022679"/>
    </source>
</evidence>
<evidence type="ECO:0000256" key="13">
    <source>
        <dbReference type="RuleBase" id="RU365103"/>
    </source>
</evidence>
<comment type="function">
    <text evidence="13">Involved in lipopolysaccharide (LPS) biosynthesis. Catalyzes the transfer of 3-deoxy-D-manno-octulosonate (Kdo) residue(s) from CMP-Kdo to lipid IV(A), the tetraacyldisaccharide-1,4'-bisphosphate precursor of lipid A.</text>
</comment>
<feature type="site" description="Transition state stabilizer" evidence="12">
    <location>
        <position position="118"/>
    </location>
</feature>
<evidence type="ECO:0000256" key="12">
    <source>
        <dbReference type="PIRSR" id="PIRSR639901-2"/>
    </source>
</evidence>
<dbReference type="EC" id="2.4.99.12" evidence="4 13"/>
<evidence type="ECO:0000256" key="6">
    <source>
        <dbReference type="ARBA" id="ARBA00022519"/>
    </source>
</evidence>
<dbReference type="FunFam" id="3.40.50.11720:FF:000001">
    <property type="entry name" value="3-deoxy-D-manno-octulosonic acid transferase"/>
    <property type="match status" value="1"/>
</dbReference>
<dbReference type="InterPro" id="IPR007507">
    <property type="entry name" value="Glycos_transf_N"/>
</dbReference>
<keyword evidence="6" id="KW-0997">Cell inner membrane</keyword>
<gene>
    <name evidence="16" type="primary">kdtA</name>
    <name evidence="16" type="ORF">RVIR1_13340</name>
</gene>
<sequence length="411" mass="46232">MLPFILLRLWVKSRKNPVALKFWHERLSIGLRPVPQQGIWLHAVSVGESMAAIPLIKGLQQRYPNIPVIVTNETIGGVNCIHAGLGSRVTQLYFPYDLPCVLKRFFKTLKPRLLILMETELWPNLLVAAHQNQLPVVLANARLSARSARRYRLILPLMQAMLRGISKVIAATQADADRFVDLGLPRERVHVTGSIKFDLELPPQLNEQAQALREHWGNDRLVWIAASTHEGEEEQILEAFSQLRKKLANVLLVSVPRHIDRADRLKNFYQSHGYQVIKRSENKPCSATTDIFVGDTLGELLLFYAAADLAFIGGSLVKKGGQNPLEPAAVGLALLTGPYTFNFALITEQLKQRGVEIQINTAKELEEQVITLLSDLQKRKQMGSAAKNFIEENKGSLQKHLKLIENLIHEN</sequence>
<feature type="site" description="Transition state stabilizer" evidence="12">
    <location>
        <position position="196"/>
    </location>
</feature>
<dbReference type="PANTHER" id="PTHR42755:SF1">
    <property type="entry name" value="3-DEOXY-D-MANNO-OCTULOSONIC ACID TRANSFERASE, MITOCHONDRIAL-RELATED"/>
    <property type="match status" value="1"/>
</dbReference>
<dbReference type="GO" id="GO:0009244">
    <property type="term" value="P:lipopolysaccharide core region biosynthetic process"/>
    <property type="evidence" value="ECO:0007669"/>
    <property type="project" value="UniProtKB-UniRule"/>
</dbReference>